<dbReference type="EMBL" id="BSXN01002225">
    <property type="protein sequence ID" value="GME75969.1"/>
    <property type="molecule type" value="Genomic_DNA"/>
</dbReference>
<name>A0A9W6T7Q5_CANBO</name>
<accession>A0A9W6T7Q5</accession>
<comment type="caution">
    <text evidence="2">The sequence shown here is derived from an EMBL/GenBank/DDBJ whole genome shotgun (WGS) entry which is preliminary data.</text>
</comment>
<reference evidence="2" key="1">
    <citation type="submission" date="2023-04" db="EMBL/GenBank/DDBJ databases">
        <title>Candida boidinii NBRC 10035.</title>
        <authorList>
            <person name="Ichikawa N."/>
            <person name="Sato H."/>
            <person name="Tonouchi N."/>
        </authorList>
    </citation>
    <scope>NUCLEOTIDE SEQUENCE</scope>
    <source>
        <strain evidence="2">NBRC 10035</strain>
    </source>
</reference>
<organism evidence="2 3">
    <name type="scientific">Candida boidinii</name>
    <name type="common">Yeast</name>
    <dbReference type="NCBI Taxonomy" id="5477"/>
    <lineage>
        <taxon>Eukaryota</taxon>
        <taxon>Fungi</taxon>
        <taxon>Dikarya</taxon>
        <taxon>Ascomycota</taxon>
        <taxon>Saccharomycotina</taxon>
        <taxon>Pichiomycetes</taxon>
        <taxon>Pichiales</taxon>
        <taxon>Pichiaceae</taxon>
        <taxon>Ogataea</taxon>
        <taxon>Ogataea/Candida clade</taxon>
    </lineage>
</organism>
<dbReference type="AlphaFoldDB" id="A0A9W6T7Q5"/>
<gene>
    <name evidence="2" type="ORF">Cboi02_000499500</name>
</gene>
<proteinExistence type="predicted"/>
<protein>
    <submittedName>
        <fullName evidence="2">Unnamed protein product</fullName>
    </submittedName>
</protein>
<feature type="compositionally biased region" description="Gly residues" evidence="1">
    <location>
        <begin position="83"/>
        <end position="93"/>
    </location>
</feature>
<evidence type="ECO:0000256" key="1">
    <source>
        <dbReference type="SAM" id="MobiDB-lite"/>
    </source>
</evidence>
<feature type="region of interest" description="Disordered" evidence="1">
    <location>
        <begin position="32"/>
        <end position="100"/>
    </location>
</feature>
<evidence type="ECO:0000313" key="3">
    <source>
        <dbReference type="Proteomes" id="UP001165120"/>
    </source>
</evidence>
<evidence type="ECO:0000313" key="2">
    <source>
        <dbReference type="EMBL" id="GME75969.1"/>
    </source>
</evidence>
<feature type="compositionally biased region" description="Basic and acidic residues" evidence="1">
    <location>
        <begin position="35"/>
        <end position="65"/>
    </location>
</feature>
<sequence length="100" mass="10788">MRLEIDPENADKSVDERINLLIQVSKFLKSNIVQGEKHGKTPEGKDKYLLNIHKDTELGDNDKIGGKNRRKPTLGNPNPSSGSGSGGCCGGSGTIELNQK</sequence>
<keyword evidence="3" id="KW-1185">Reference proteome</keyword>
<dbReference type="Proteomes" id="UP001165120">
    <property type="component" value="Unassembled WGS sequence"/>
</dbReference>